<accession>A0A8S0PSA9</accession>
<keyword evidence="2" id="KW-1185">Reference proteome</keyword>
<dbReference type="AlphaFoldDB" id="A0A8S0PSA9"/>
<protein>
    <submittedName>
        <fullName evidence="1">Uncharacterized protein</fullName>
    </submittedName>
</protein>
<dbReference type="Gramene" id="OE9A073520T1">
    <property type="protein sequence ID" value="OE9A073520C1"/>
    <property type="gene ID" value="OE9A073520"/>
</dbReference>
<dbReference type="OrthoDB" id="910478at2759"/>
<dbReference type="Proteomes" id="UP000594638">
    <property type="component" value="Unassembled WGS sequence"/>
</dbReference>
<evidence type="ECO:0000313" key="2">
    <source>
        <dbReference type="Proteomes" id="UP000594638"/>
    </source>
</evidence>
<sequence length="491" mass="54096">MDYTGRSKNSIKRDANAHNSHLDTFVPHISFTDSDHDSGCRTDSEANLKETRCGLAENLDSLDSVSLSSSISSSGSFFQVNPQIVTNHSMSSPSPKLKGEIKPLYESDKVDISNEVLFKLEESFSKSPGSTSQVSDVTLESFRPNISPIQSPPVQVMERSGDFNPNRIPPSIFAIPSTPMEWSEVSNDSLFSIHIGNQVARISGDLYRSGELSKSGEILEYGESYQSGEFYNSQGLIMSNELNTRFDHASAAAKGVEPEKNSDVVKTMGAEKNFGATDFVYESTYKFHEAGTNNLCKENLKDPGGSYNANCQTEGSTVSNLSIAFPTKKPACSLCHCYNCNSIFCCCKWPSCCFKSPKCCQKCSGCSCMWFSFTGCLRNCLTLPGCGCKWLRCCKWQCCNCKVACPRCHCKCPTWLSCHCKFPTCSSCSCKCPSCSSCCCKCPSLSSCFCKCSTWPSCKFHHSSCSLMFCYRWNGKPKRITDDPSCKVSEE</sequence>
<gene>
    <name evidence="1" type="ORF">OLEA9_A073520</name>
</gene>
<organism evidence="1 2">
    <name type="scientific">Olea europaea subsp. europaea</name>
    <dbReference type="NCBI Taxonomy" id="158383"/>
    <lineage>
        <taxon>Eukaryota</taxon>
        <taxon>Viridiplantae</taxon>
        <taxon>Streptophyta</taxon>
        <taxon>Embryophyta</taxon>
        <taxon>Tracheophyta</taxon>
        <taxon>Spermatophyta</taxon>
        <taxon>Magnoliopsida</taxon>
        <taxon>eudicotyledons</taxon>
        <taxon>Gunneridae</taxon>
        <taxon>Pentapetalae</taxon>
        <taxon>asterids</taxon>
        <taxon>lamiids</taxon>
        <taxon>Lamiales</taxon>
        <taxon>Oleaceae</taxon>
        <taxon>Oleeae</taxon>
        <taxon>Olea</taxon>
    </lineage>
</organism>
<comment type="caution">
    <text evidence="1">The sequence shown here is derived from an EMBL/GenBank/DDBJ whole genome shotgun (WGS) entry which is preliminary data.</text>
</comment>
<evidence type="ECO:0000313" key="1">
    <source>
        <dbReference type="EMBL" id="CAA2955609.1"/>
    </source>
</evidence>
<proteinExistence type="predicted"/>
<dbReference type="EMBL" id="CACTIH010000156">
    <property type="protein sequence ID" value="CAA2955609.1"/>
    <property type="molecule type" value="Genomic_DNA"/>
</dbReference>
<reference evidence="1 2" key="1">
    <citation type="submission" date="2019-12" db="EMBL/GenBank/DDBJ databases">
        <authorList>
            <person name="Alioto T."/>
            <person name="Alioto T."/>
            <person name="Gomez Garrido J."/>
        </authorList>
    </citation>
    <scope>NUCLEOTIDE SEQUENCE [LARGE SCALE GENOMIC DNA]</scope>
</reference>
<name>A0A8S0PSA9_OLEEU</name>